<evidence type="ECO:0000256" key="1">
    <source>
        <dbReference type="SAM" id="SignalP"/>
    </source>
</evidence>
<gene>
    <name evidence="2" type="ORF">Pan97_00700</name>
</gene>
<dbReference type="AlphaFoldDB" id="A0A518C1L2"/>
<dbReference type="EMBL" id="CP036289">
    <property type="protein sequence ID" value="QDU73103.1"/>
    <property type="molecule type" value="Genomic_DNA"/>
</dbReference>
<dbReference type="KEGG" id="bvo:Pan97_00700"/>
<name>A0A518C1L2_9BACT</name>
<keyword evidence="3" id="KW-1185">Reference proteome</keyword>
<proteinExistence type="predicted"/>
<feature type="chain" id="PRO_5021978142" evidence="1">
    <location>
        <begin position="21"/>
        <end position="263"/>
    </location>
</feature>
<evidence type="ECO:0000313" key="3">
    <source>
        <dbReference type="Proteomes" id="UP000318626"/>
    </source>
</evidence>
<dbReference type="Proteomes" id="UP000318626">
    <property type="component" value="Chromosome"/>
</dbReference>
<feature type="signal peptide" evidence="1">
    <location>
        <begin position="1"/>
        <end position="20"/>
    </location>
</feature>
<dbReference type="OrthoDB" id="289989at2"/>
<reference evidence="3" key="1">
    <citation type="submission" date="2019-02" db="EMBL/GenBank/DDBJ databases">
        <title>Deep-cultivation of Planctomycetes and their phenomic and genomic characterization uncovers novel biology.</title>
        <authorList>
            <person name="Wiegand S."/>
            <person name="Jogler M."/>
            <person name="Boedeker C."/>
            <person name="Pinto D."/>
            <person name="Vollmers J."/>
            <person name="Rivas-Marin E."/>
            <person name="Kohn T."/>
            <person name="Peeters S.H."/>
            <person name="Heuer A."/>
            <person name="Rast P."/>
            <person name="Oberbeckmann S."/>
            <person name="Bunk B."/>
            <person name="Jeske O."/>
            <person name="Meyerdierks A."/>
            <person name="Storesund J.E."/>
            <person name="Kallscheuer N."/>
            <person name="Luecker S."/>
            <person name="Lage O.M."/>
            <person name="Pohl T."/>
            <person name="Merkel B.J."/>
            <person name="Hornburger P."/>
            <person name="Mueller R.-W."/>
            <person name="Bruemmer F."/>
            <person name="Labrenz M."/>
            <person name="Spormann A.M."/>
            <person name="Op den Camp H."/>
            <person name="Overmann J."/>
            <person name="Amann R."/>
            <person name="Jetten M.S.M."/>
            <person name="Mascher T."/>
            <person name="Medema M.H."/>
            <person name="Devos D.P."/>
            <person name="Kaster A.-K."/>
            <person name="Ovreas L."/>
            <person name="Rohde M."/>
            <person name="Galperin M.Y."/>
            <person name="Jogler C."/>
        </authorList>
    </citation>
    <scope>NUCLEOTIDE SEQUENCE [LARGE SCALE GENOMIC DNA]</scope>
    <source>
        <strain evidence="3">Pan97</strain>
    </source>
</reference>
<protein>
    <submittedName>
        <fullName evidence="2">Uncharacterized protein</fullName>
    </submittedName>
</protein>
<organism evidence="2 3">
    <name type="scientific">Bremerella volcania</name>
    <dbReference type="NCBI Taxonomy" id="2527984"/>
    <lineage>
        <taxon>Bacteria</taxon>
        <taxon>Pseudomonadati</taxon>
        <taxon>Planctomycetota</taxon>
        <taxon>Planctomycetia</taxon>
        <taxon>Pirellulales</taxon>
        <taxon>Pirellulaceae</taxon>
        <taxon>Bremerella</taxon>
    </lineage>
</organism>
<keyword evidence="1" id="KW-0732">Signal</keyword>
<dbReference type="RefSeq" id="WP_144969652.1">
    <property type="nucleotide sequence ID" value="NZ_CP036289.1"/>
</dbReference>
<accession>A0A518C1L2</accession>
<sequence length="263" mass="29948" precursor="true">MSRILIVAASCFLLATPCSANNSYFIPGDAFFYCEIDQSEWKALQSGELSILDYDRPEEMSFSLCGYAGYKRLDLSNLSDKFRAQLIKAIASMKEKYPTKIVEIDHGEPKFFGDPAGIERKETNKLRIFIYNSSFDFSQFRIGLKYNESWAETAVRLGFKRDHFRYDFFVPTPQGIAESWRMGSAVSPLKVQLPDSDRGYVTAPMKIEPSKVTFLVCPPVSLNSLCFPPLESKLECSAVSENWQKTLINDTNKTRKSIWVESK</sequence>
<evidence type="ECO:0000313" key="2">
    <source>
        <dbReference type="EMBL" id="QDU73103.1"/>
    </source>
</evidence>